<dbReference type="Pfam" id="PF02212">
    <property type="entry name" value="GED"/>
    <property type="match status" value="1"/>
</dbReference>
<evidence type="ECO:0000313" key="4">
    <source>
        <dbReference type="Proteomes" id="UP000754883"/>
    </source>
</evidence>
<dbReference type="InterPro" id="IPR003130">
    <property type="entry name" value="GED"/>
</dbReference>
<evidence type="ECO:0000259" key="2">
    <source>
        <dbReference type="PROSITE" id="PS51388"/>
    </source>
</evidence>
<name>A0A9N9UGA3_9HYPO</name>
<dbReference type="GO" id="GO:0005874">
    <property type="term" value="C:microtubule"/>
    <property type="evidence" value="ECO:0007669"/>
    <property type="project" value="TreeGrafter"/>
</dbReference>
<dbReference type="InterPro" id="IPR020850">
    <property type="entry name" value="GED_dom"/>
</dbReference>
<feature type="region of interest" description="Disordered" evidence="1">
    <location>
        <begin position="163"/>
        <end position="198"/>
    </location>
</feature>
<organism evidence="3 4">
    <name type="scientific">Clonostachys byssicola</name>
    <dbReference type="NCBI Taxonomy" id="160290"/>
    <lineage>
        <taxon>Eukaryota</taxon>
        <taxon>Fungi</taxon>
        <taxon>Dikarya</taxon>
        <taxon>Ascomycota</taxon>
        <taxon>Pezizomycotina</taxon>
        <taxon>Sordariomycetes</taxon>
        <taxon>Hypocreomycetidae</taxon>
        <taxon>Hypocreales</taxon>
        <taxon>Bionectriaceae</taxon>
        <taxon>Clonostachys</taxon>
    </lineage>
</organism>
<dbReference type="GO" id="GO:0000266">
    <property type="term" value="P:mitochondrial fission"/>
    <property type="evidence" value="ECO:0007669"/>
    <property type="project" value="TreeGrafter"/>
</dbReference>
<proteinExistence type="predicted"/>
<dbReference type="InterPro" id="IPR022812">
    <property type="entry name" value="Dynamin"/>
</dbReference>
<dbReference type="PROSITE" id="PS51388">
    <property type="entry name" value="GED"/>
    <property type="match status" value="1"/>
</dbReference>
<dbReference type="GO" id="GO:0016020">
    <property type="term" value="C:membrane"/>
    <property type="evidence" value="ECO:0007669"/>
    <property type="project" value="TreeGrafter"/>
</dbReference>
<sequence>MDENHPVVVKLPIGNKPPSVNLVDDASLLAKIDQLLACNAGEYIDLHQLVLVGQQLSGKSSVSDHIRSEFPKIKADIEKKLHAAEKVLRVLGPKRQSTKEQRQFLTDIASEFQYLANSASRAQYVLSDFFDEVANRRLATVAVNRGEIFAEMMADMGHEFNFVDEETDGDDKDEGEEDEDCDSLDVDGSVTPSFGDEPLVTEDADIFRYVTEAEHITFPRSDGILEWLTGVHRKNRGFEIGSFDGSLLTMTMQRQAGKWRALSKGYISDMIAIVHTFILDLLNHIISDKKLLGSLVPVLSEHLQAKYLRAMEQVDFLLSIELEGTLATYNHAFTEVLGKCRAERVKNELESRTIVTKDYGRIVRLDDIVQAHQLSNDEQVVQEMHDILKSYYELARKRFVDNVRMQAADHFLVTGPNTPLKLFSPQFVSGLASAQLDEVVGEDQDAKKQRAKLEKEIGLLKECMVILH</sequence>
<dbReference type="GO" id="GO:0005525">
    <property type="term" value="F:GTP binding"/>
    <property type="evidence" value="ECO:0007669"/>
    <property type="project" value="InterPro"/>
</dbReference>
<dbReference type="InterPro" id="IPR027417">
    <property type="entry name" value="P-loop_NTPase"/>
</dbReference>
<evidence type="ECO:0000256" key="1">
    <source>
        <dbReference type="SAM" id="MobiDB-lite"/>
    </source>
</evidence>
<protein>
    <recommendedName>
        <fullName evidence="2">GED domain-containing protein</fullName>
    </recommendedName>
</protein>
<dbReference type="GO" id="GO:0048312">
    <property type="term" value="P:intracellular distribution of mitochondria"/>
    <property type="evidence" value="ECO:0007669"/>
    <property type="project" value="TreeGrafter"/>
</dbReference>
<dbReference type="Gene3D" id="1.20.120.1240">
    <property type="entry name" value="Dynamin, middle domain"/>
    <property type="match status" value="1"/>
</dbReference>
<dbReference type="EMBL" id="CABFNO020001430">
    <property type="protein sequence ID" value="CAG9987351.1"/>
    <property type="molecule type" value="Genomic_DNA"/>
</dbReference>
<feature type="compositionally biased region" description="Acidic residues" evidence="1">
    <location>
        <begin position="163"/>
        <end position="185"/>
    </location>
</feature>
<comment type="caution">
    <text evidence="3">The sequence shown here is derived from an EMBL/GenBank/DDBJ whole genome shotgun (WGS) entry which is preliminary data.</text>
</comment>
<dbReference type="GO" id="GO:0006897">
    <property type="term" value="P:endocytosis"/>
    <property type="evidence" value="ECO:0007669"/>
    <property type="project" value="TreeGrafter"/>
</dbReference>
<accession>A0A9N9UGA3</accession>
<gene>
    <name evidence="3" type="ORF">CBYS24578_00018060</name>
</gene>
<reference evidence="3" key="1">
    <citation type="submission" date="2021-10" db="EMBL/GenBank/DDBJ databases">
        <authorList>
            <person name="Piombo E."/>
        </authorList>
    </citation>
    <scope>NUCLEOTIDE SEQUENCE</scope>
</reference>
<dbReference type="PANTHER" id="PTHR11566">
    <property type="entry name" value="DYNAMIN"/>
    <property type="match status" value="1"/>
</dbReference>
<dbReference type="GO" id="GO:0016559">
    <property type="term" value="P:peroxisome fission"/>
    <property type="evidence" value="ECO:0007669"/>
    <property type="project" value="TreeGrafter"/>
</dbReference>
<dbReference type="GO" id="GO:0008017">
    <property type="term" value="F:microtubule binding"/>
    <property type="evidence" value="ECO:0007669"/>
    <property type="project" value="TreeGrafter"/>
</dbReference>
<dbReference type="AlphaFoldDB" id="A0A9N9UGA3"/>
<feature type="domain" description="GED" evidence="2">
    <location>
        <begin position="381"/>
        <end position="468"/>
    </location>
</feature>
<keyword evidence="4" id="KW-1185">Reference proteome</keyword>
<dbReference type="OrthoDB" id="415706at2759"/>
<dbReference type="GO" id="GO:0005739">
    <property type="term" value="C:mitochondrion"/>
    <property type="evidence" value="ECO:0007669"/>
    <property type="project" value="TreeGrafter"/>
</dbReference>
<dbReference type="Gene3D" id="3.40.50.300">
    <property type="entry name" value="P-loop containing nucleotide triphosphate hydrolases"/>
    <property type="match status" value="2"/>
</dbReference>
<evidence type="ECO:0000313" key="3">
    <source>
        <dbReference type="EMBL" id="CAG9987351.1"/>
    </source>
</evidence>
<dbReference type="Proteomes" id="UP000754883">
    <property type="component" value="Unassembled WGS sequence"/>
</dbReference>
<dbReference type="PANTHER" id="PTHR11566:SF215">
    <property type="entry name" value="DYNAMIN GTPASE"/>
    <property type="match status" value="1"/>
</dbReference>
<dbReference type="GO" id="GO:0003924">
    <property type="term" value="F:GTPase activity"/>
    <property type="evidence" value="ECO:0007669"/>
    <property type="project" value="InterPro"/>
</dbReference>